<feature type="region of interest" description="Disordered" evidence="1">
    <location>
        <begin position="656"/>
        <end position="823"/>
    </location>
</feature>
<feature type="compositionally biased region" description="Pro residues" evidence="1">
    <location>
        <begin position="684"/>
        <end position="695"/>
    </location>
</feature>
<dbReference type="AlphaFoldDB" id="A0A9P5XNT4"/>
<comment type="caution">
    <text evidence="2">The sequence shown here is derived from an EMBL/GenBank/DDBJ whole genome shotgun (WGS) entry which is preliminary data.</text>
</comment>
<sequence length="823" mass="87991">MFIVGLNSEKEEEKGGCCGVGSLNECNWLHVVTKVTTSENMTSPTTSRGFGSSPSTPTKARTSGQGEESPSVVGGLDNYTTSTFSSPTTPRTASSQGDGSQSTLGNILASVASGNGPEPRREVYVRSDPTLLTCFDPVDKELYDLWAPKRTCIDTSADVDGLEVGGGEMGLGDSIGSIDCGCGVLRRRVGGNGAGERGEAVVAPQMRQDRRCTRDLTLEVWTRREPHREQDGESGFECGCIRRARWAWRAASGGEAGKRTEGIWCLKLIVGWSMAVFVQPSIPVVMPAHHPRRPSVSSTMHWLSRKDSKASPERTLGATVVRTPEDALRDTNVRVTFDAQAQPSSPPLPPLPIPEDGEVELLEDTPRPAKPRRPVPAAPSPTPSSSSSVRPSLKSRSSTAVEDPPHVPPVPSHIPLSAPVPPFTPILVSAPLGPDTDPSKVIITLETCTATHKSTLATLSSRPSFLADYLTELINSPAASQASSVYSTESADVERYRNHLATQGLLPAASSSTSLHIFLDRPSAPYTHILTFLRTPSSLPEYPSTLPRSVQLSSLTHSTSSSLFNAKLEALLELRDETAYLGLDSLYKLCTDEIRQRLHHAPRHTRGTSHASVNTMMGPGLLPSLSGRPPSVQSHHASVYSLHTLIERVEGDLNSSNKDALDRVSRGSESLDEDYHSPLLPLNFPMPPLPIPTPTPTTTVTTTTLPPSTTAPILPPARHLKNLSASSQATTKSKHPTGSSSPSPSYSPPQSASSSPGQMFTRPPQLHKKSESLATMPMRPPPPLPESASRRPESRKVGRTAAHHTPSPSVNAAPVGPAPPGWI</sequence>
<feature type="compositionally biased region" description="Low complexity" evidence="1">
    <location>
        <begin position="806"/>
        <end position="815"/>
    </location>
</feature>
<evidence type="ECO:0000256" key="1">
    <source>
        <dbReference type="SAM" id="MobiDB-lite"/>
    </source>
</evidence>
<dbReference type="OrthoDB" id="3363734at2759"/>
<feature type="region of interest" description="Disordered" evidence="1">
    <location>
        <begin position="600"/>
        <end position="636"/>
    </location>
</feature>
<dbReference type="EMBL" id="MU151065">
    <property type="protein sequence ID" value="KAF9453086.1"/>
    <property type="molecule type" value="Genomic_DNA"/>
</dbReference>
<feature type="compositionally biased region" description="Low complexity" evidence="1">
    <location>
        <begin position="383"/>
        <end position="399"/>
    </location>
</feature>
<name>A0A9P5XNT4_9AGAR</name>
<dbReference type="InterPro" id="IPR051425">
    <property type="entry name" value="Formin_Homology"/>
</dbReference>
<dbReference type="PANTHER" id="PTHR45725">
    <property type="entry name" value="FORMIN HOMOLOGY 2 FAMILY MEMBER"/>
    <property type="match status" value="1"/>
</dbReference>
<protein>
    <recommendedName>
        <fullName evidence="4">BTB domain-containing protein</fullName>
    </recommendedName>
</protein>
<accession>A0A9P5XNT4</accession>
<gene>
    <name evidence="2" type="ORF">P691DRAFT_782445</name>
</gene>
<keyword evidence="3" id="KW-1185">Reference proteome</keyword>
<organism evidence="2 3">
    <name type="scientific">Macrolepiota fuliginosa MF-IS2</name>
    <dbReference type="NCBI Taxonomy" id="1400762"/>
    <lineage>
        <taxon>Eukaryota</taxon>
        <taxon>Fungi</taxon>
        <taxon>Dikarya</taxon>
        <taxon>Basidiomycota</taxon>
        <taxon>Agaricomycotina</taxon>
        <taxon>Agaricomycetes</taxon>
        <taxon>Agaricomycetidae</taxon>
        <taxon>Agaricales</taxon>
        <taxon>Agaricineae</taxon>
        <taxon>Agaricaceae</taxon>
        <taxon>Macrolepiota</taxon>
    </lineage>
</organism>
<feature type="region of interest" description="Disordered" evidence="1">
    <location>
        <begin position="38"/>
        <end position="103"/>
    </location>
</feature>
<feature type="compositionally biased region" description="Low complexity" evidence="1">
    <location>
        <begin position="80"/>
        <end position="95"/>
    </location>
</feature>
<reference evidence="2" key="1">
    <citation type="submission" date="2020-11" db="EMBL/GenBank/DDBJ databases">
        <authorList>
            <consortium name="DOE Joint Genome Institute"/>
            <person name="Ahrendt S."/>
            <person name="Riley R."/>
            <person name="Andreopoulos W."/>
            <person name="Labutti K."/>
            <person name="Pangilinan J."/>
            <person name="Ruiz-Duenas F.J."/>
            <person name="Barrasa J.M."/>
            <person name="Sanchez-Garcia M."/>
            <person name="Camarero S."/>
            <person name="Miyauchi S."/>
            <person name="Serrano A."/>
            <person name="Linde D."/>
            <person name="Babiker R."/>
            <person name="Drula E."/>
            <person name="Ayuso-Fernandez I."/>
            <person name="Pacheco R."/>
            <person name="Padilla G."/>
            <person name="Ferreira P."/>
            <person name="Barriuso J."/>
            <person name="Kellner H."/>
            <person name="Castanera R."/>
            <person name="Alfaro M."/>
            <person name="Ramirez L."/>
            <person name="Pisabarro A.G."/>
            <person name="Kuo A."/>
            <person name="Tritt A."/>
            <person name="Lipzen A."/>
            <person name="He G."/>
            <person name="Yan M."/>
            <person name="Ng V."/>
            <person name="Cullen D."/>
            <person name="Martin F."/>
            <person name="Rosso M.-N."/>
            <person name="Henrissat B."/>
            <person name="Hibbett D."/>
            <person name="Martinez A.T."/>
            <person name="Grigoriev I.V."/>
        </authorList>
    </citation>
    <scope>NUCLEOTIDE SEQUENCE</scope>
    <source>
        <strain evidence="2">MF-IS2</strain>
    </source>
</reference>
<feature type="compositionally biased region" description="Low complexity" evidence="1">
    <location>
        <begin position="618"/>
        <end position="631"/>
    </location>
</feature>
<dbReference type="Proteomes" id="UP000807342">
    <property type="component" value="Unassembled WGS sequence"/>
</dbReference>
<feature type="region of interest" description="Disordered" evidence="1">
    <location>
        <begin position="365"/>
        <end position="413"/>
    </location>
</feature>
<evidence type="ECO:0000313" key="2">
    <source>
        <dbReference type="EMBL" id="KAF9453086.1"/>
    </source>
</evidence>
<evidence type="ECO:0000313" key="3">
    <source>
        <dbReference type="Proteomes" id="UP000807342"/>
    </source>
</evidence>
<feature type="compositionally biased region" description="Low complexity" evidence="1">
    <location>
        <begin position="736"/>
        <end position="756"/>
    </location>
</feature>
<feature type="compositionally biased region" description="Polar residues" evidence="1">
    <location>
        <begin position="38"/>
        <end position="68"/>
    </location>
</feature>
<feature type="compositionally biased region" description="Low complexity" evidence="1">
    <location>
        <begin position="696"/>
        <end position="712"/>
    </location>
</feature>
<evidence type="ECO:0008006" key="4">
    <source>
        <dbReference type="Google" id="ProtNLM"/>
    </source>
</evidence>
<dbReference type="PANTHER" id="PTHR45725:SF1">
    <property type="entry name" value="DISHEVELLED ASSOCIATED ACTIVATOR OF MORPHOGENESIS, ISOFORM D"/>
    <property type="match status" value="1"/>
</dbReference>
<proteinExistence type="predicted"/>
<dbReference type="InterPro" id="IPR011333">
    <property type="entry name" value="SKP1/BTB/POZ_sf"/>
</dbReference>
<feature type="compositionally biased region" description="Pro residues" evidence="1">
    <location>
        <begin position="344"/>
        <end position="353"/>
    </location>
</feature>
<feature type="region of interest" description="Disordered" evidence="1">
    <location>
        <begin position="289"/>
        <end position="329"/>
    </location>
</feature>
<dbReference type="Gene3D" id="3.30.710.10">
    <property type="entry name" value="Potassium Channel Kv1.1, Chain A"/>
    <property type="match status" value="1"/>
</dbReference>
<feature type="region of interest" description="Disordered" evidence="1">
    <location>
        <begin position="338"/>
        <end position="357"/>
    </location>
</feature>